<dbReference type="EMBL" id="CAJVPK010001783">
    <property type="protein sequence ID" value="CAG8598279.1"/>
    <property type="molecule type" value="Genomic_DNA"/>
</dbReference>
<organism evidence="1 2">
    <name type="scientific">Diversispora eburnea</name>
    <dbReference type="NCBI Taxonomy" id="1213867"/>
    <lineage>
        <taxon>Eukaryota</taxon>
        <taxon>Fungi</taxon>
        <taxon>Fungi incertae sedis</taxon>
        <taxon>Mucoromycota</taxon>
        <taxon>Glomeromycotina</taxon>
        <taxon>Glomeromycetes</taxon>
        <taxon>Diversisporales</taxon>
        <taxon>Diversisporaceae</taxon>
        <taxon>Diversispora</taxon>
    </lineage>
</organism>
<dbReference type="AlphaFoldDB" id="A0A9N9CFQ7"/>
<reference evidence="1" key="1">
    <citation type="submission" date="2021-06" db="EMBL/GenBank/DDBJ databases">
        <authorList>
            <person name="Kallberg Y."/>
            <person name="Tangrot J."/>
            <person name="Rosling A."/>
        </authorList>
    </citation>
    <scope>NUCLEOTIDE SEQUENCE</scope>
    <source>
        <strain evidence="1">AZ414A</strain>
    </source>
</reference>
<gene>
    <name evidence="1" type="ORF">DEBURN_LOCUS9396</name>
</gene>
<evidence type="ECO:0000313" key="2">
    <source>
        <dbReference type="Proteomes" id="UP000789706"/>
    </source>
</evidence>
<dbReference type="OrthoDB" id="2319302at2759"/>
<name>A0A9N9CFQ7_9GLOM</name>
<proteinExistence type="predicted"/>
<sequence>MSVIGELKENVENEKDESNRWINCEGYDTYYEPHSELMFMLETMIFYKKRYFKEYFSEEEEDIKLSHSLVDNNKGDEEWIPYFTNDIVRPEIMLKRDDMKIFDKNCQIIGNNNRKALEQSDITNKRNLRTKNTKNGKNESLVLREVDDSSWNSGNYGNYENYGNSENSEGINIKYNNNENAKNIQNDINNKNSKENHMKVVRQVNNTKQILDNH</sequence>
<evidence type="ECO:0000313" key="1">
    <source>
        <dbReference type="EMBL" id="CAG8598279.1"/>
    </source>
</evidence>
<dbReference type="Proteomes" id="UP000789706">
    <property type="component" value="Unassembled WGS sequence"/>
</dbReference>
<keyword evidence="2" id="KW-1185">Reference proteome</keyword>
<comment type="caution">
    <text evidence="1">The sequence shown here is derived from an EMBL/GenBank/DDBJ whole genome shotgun (WGS) entry which is preliminary data.</text>
</comment>
<accession>A0A9N9CFQ7</accession>
<protein>
    <submittedName>
        <fullName evidence="1">10468_t:CDS:1</fullName>
    </submittedName>
</protein>